<keyword evidence="1" id="KW-0472">Membrane</keyword>
<evidence type="ECO:0000313" key="5">
    <source>
        <dbReference type="EnsemblProtists" id="EKX42092"/>
    </source>
</evidence>
<reference evidence="6" key="2">
    <citation type="submission" date="2012-11" db="EMBL/GenBank/DDBJ databases">
        <authorList>
            <person name="Kuo A."/>
            <person name="Curtis B.A."/>
            <person name="Tanifuji G."/>
            <person name="Burki F."/>
            <person name="Gruber A."/>
            <person name="Irimia M."/>
            <person name="Maruyama S."/>
            <person name="Arias M.C."/>
            <person name="Ball S.G."/>
            <person name="Gile G.H."/>
            <person name="Hirakawa Y."/>
            <person name="Hopkins J.F."/>
            <person name="Rensing S.A."/>
            <person name="Schmutz J."/>
            <person name="Symeonidi A."/>
            <person name="Elias M."/>
            <person name="Eveleigh R.J."/>
            <person name="Herman E.K."/>
            <person name="Klute M.J."/>
            <person name="Nakayama T."/>
            <person name="Obornik M."/>
            <person name="Reyes-Prieto A."/>
            <person name="Armbrust E.V."/>
            <person name="Aves S.J."/>
            <person name="Beiko R.G."/>
            <person name="Coutinho P."/>
            <person name="Dacks J.B."/>
            <person name="Durnford D.G."/>
            <person name="Fast N.M."/>
            <person name="Green B.R."/>
            <person name="Grisdale C."/>
            <person name="Hempe F."/>
            <person name="Henrissat B."/>
            <person name="Hoppner M.P."/>
            <person name="Ishida K.-I."/>
            <person name="Kim E."/>
            <person name="Koreny L."/>
            <person name="Kroth P.G."/>
            <person name="Liu Y."/>
            <person name="Malik S.-B."/>
            <person name="Maier U.G."/>
            <person name="McRose D."/>
            <person name="Mock T."/>
            <person name="Neilson J.A."/>
            <person name="Onodera N.T."/>
            <person name="Poole A.M."/>
            <person name="Pritham E.J."/>
            <person name="Richards T.A."/>
            <person name="Rocap G."/>
            <person name="Roy S.W."/>
            <person name="Sarai C."/>
            <person name="Schaack S."/>
            <person name="Shirato S."/>
            <person name="Slamovits C.H."/>
            <person name="Spencer D.F."/>
            <person name="Suzuki S."/>
            <person name="Worden A.Z."/>
            <person name="Zauner S."/>
            <person name="Barry K."/>
            <person name="Bell C."/>
            <person name="Bharti A.K."/>
            <person name="Crow J.A."/>
            <person name="Grimwood J."/>
            <person name="Kramer R."/>
            <person name="Lindquist E."/>
            <person name="Lucas S."/>
            <person name="Salamov A."/>
            <person name="McFadden G.I."/>
            <person name="Lane C.E."/>
            <person name="Keeling P.J."/>
            <person name="Gray M.W."/>
            <person name="Grigoriev I.V."/>
            <person name="Archibald J.M."/>
        </authorList>
    </citation>
    <scope>NUCLEOTIDE SEQUENCE</scope>
    <source>
        <strain evidence="6">CCMP2712</strain>
    </source>
</reference>
<dbReference type="PaxDb" id="55529-EKX42092"/>
<keyword evidence="2" id="KW-0732">Signal</keyword>
<reference evidence="5" key="3">
    <citation type="submission" date="2016-03" db="UniProtKB">
        <authorList>
            <consortium name="EnsemblProtists"/>
        </authorList>
    </citation>
    <scope>IDENTIFICATION</scope>
</reference>
<dbReference type="PANTHER" id="PTHR31373">
    <property type="entry name" value="OS06G0652100 PROTEIN"/>
    <property type="match status" value="1"/>
</dbReference>
<dbReference type="OrthoDB" id="1934832at2759"/>
<feature type="chain" id="PRO_5008770784" description="DUF2828 domain-containing protein" evidence="2">
    <location>
        <begin position="26"/>
        <end position="333"/>
    </location>
</feature>
<evidence type="ECO:0000259" key="3">
    <source>
        <dbReference type="Pfam" id="PF11443"/>
    </source>
</evidence>
<evidence type="ECO:0000256" key="1">
    <source>
        <dbReference type="SAM" id="Phobius"/>
    </source>
</evidence>
<feature type="signal peptide" evidence="2">
    <location>
        <begin position="1"/>
        <end position="25"/>
    </location>
</feature>
<keyword evidence="1" id="KW-0812">Transmembrane</keyword>
<dbReference type="EnsemblProtists" id="EKX42092">
    <property type="protein sequence ID" value="EKX42092"/>
    <property type="gene ID" value="GUITHDRAFT_74258"/>
</dbReference>
<dbReference type="eggNOG" id="ENOG502QT1I">
    <property type="taxonomic scope" value="Eukaryota"/>
</dbReference>
<accession>L1J188</accession>
<dbReference type="AlphaFoldDB" id="L1J188"/>
<reference evidence="4 6" key="1">
    <citation type="journal article" date="2012" name="Nature">
        <title>Algal genomes reveal evolutionary mosaicism and the fate of nucleomorphs.</title>
        <authorList>
            <consortium name="DOE Joint Genome Institute"/>
            <person name="Curtis B.A."/>
            <person name="Tanifuji G."/>
            <person name="Burki F."/>
            <person name="Gruber A."/>
            <person name="Irimia M."/>
            <person name="Maruyama S."/>
            <person name="Arias M.C."/>
            <person name="Ball S.G."/>
            <person name="Gile G.H."/>
            <person name="Hirakawa Y."/>
            <person name="Hopkins J.F."/>
            <person name="Kuo A."/>
            <person name="Rensing S.A."/>
            <person name="Schmutz J."/>
            <person name="Symeonidi A."/>
            <person name="Elias M."/>
            <person name="Eveleigh R.J."/>
            <person name="Herman E.K."/>
            <person name="Klute M.J."/>
            <person name="Nakayama T."/>
            <person name="Obornik M."/>
            <person name="Reyes-Prieto A."/>
            <person name="Armbrust E.V."/>
            <person name="Aves S.J."/>
            <person name="Beiko R.G."/>
            <person name="Coutinho P."/>
            <person name="Dacks J.B."/>
            <person name="Durnford D.G."/>
            <person name="Fast N.M."/>
            <person name="Green B.R."/>
            <person name="Grisdale C.J."/>
            <person name="Hempel F."/>
            <person name="Henrissat B."/>
            <person name="Hoppner M.P."/>
            <person name="Ishida K."/>
            <person name="Kim E."/>
            <person name="Koreny L."/>
            <person name="Kroth P.G."/>
            <person name="Liu Y."/>
            <person name="Malik S.B."/>
            <person name="Maier U.G."/>
            <person name="McRose D."/>
            <person name="Mock T."/>
            <person name="Neilson J.A."/>
            <person name="Onodera N.T."/>
            <person name="Poole A.M."/>
            <person name="Pritham E.J."/>
            <person name="Richards T.A."/>
            <person name="Rocap G."/>
            <person name="Roy S.W."/>
            <person name="Sarai C."/>
            <person name="Schaack S."/>
            <person name="Shirato S."/>
            <person name="Slamovits C.H."/>
            <person name="Spencer D.F."/>
            <person name="Suzuki S."/>
            <person name="Worden A.Z."/>
            <person name="Zauner S."/>
            <person name="Barry K."/>
            <person name="Bell C."/>
            <person name="Bharti A.K."/>
            <person name="Crow J.A."/>
            <person name="Grimwood J."/>
            <person name="Kramer R."/>
            <person name="Lindquist E."/>
            <person name="Lucas S."/>
            <person name="Salamov A."/>
            <person name="McFadden G.I."/>
            <person name="Lane C.E."/>
            <person name="Keeling P.J."/>
            <person name="Gray M.W."/>
            <person name="Grigoriev I.V."/>
            <person name="Archibald J.M."/>
        </authorList>
    </citation>
    <scope>NUCLEOTIDE SEQUENCE</scope>
    <source>
        <strain evidence="4 6">CCMP2712</strain>
    </source>
</reference>
<dbReference type="InterPro" id="IPR011205">
    <property type="entry name" value="UCP015417_vWA"/>
</dbReference>
<dbReference type="HOGENOM" id="CLU_091221_0_0_1"/>
<feature type="non-terminal residue" evidence="4">
    <location>
        <position position="333"/>
    </location>
</feature>
<protein>
    <recommendedName>
        <fullName evidence="3">DUF2828 domain-containing protein</fullName>
    </recommendedName>
</protein>
<proteinExistence type="predicted"/>
<dbReference type="GeneID" id="17298731"/>
<name>L1J188_GUITC</name>
<dbReference type="EMBL" id="JH993019">
    <property type="protein sequence ID" value="EKX42092.1"/>
    <property type="molecule type" value="Genomic_DNA"/>
</dbReference>
<organism evidence="4">
    <name type="scientific">Guillardia theta (strain CCMP2712)</name>
    <name type="common">Cryptophyte</name>
    <dbReference type="NCBI Taxonomy" id="905079"/>
    <lineage>
        <taxon>Eukaryota</taxon>
        <taxon>Cryptophyceae</taxon>
        <taxon>Pyrenomonadales</taxon>
        <taxon>Geminigeraceae</taxon>
        <taxon>Guillardia</taxon>
    </lineage>
</organism>
<dbReference type="Pfam" id="PF11443">
    <property type="entry name" value="DUF2828"/>
    <property type="match status" value="1"/>
</dbReference>
<feature type="domain" description="DUF2828" evidence="3">
    <location>
        <begin position="187"/>
        <end position="321"/>
    </location>
</feature>
<dbReference type="STRING" id="905079.L1J188"/>
<keyword evidence="1" id="KW-1133">Transmembrane helix</keyword>
<feature type="transmembrane region" description="Helical" evidence="1">
    <location>
        <begin position="149"/>
        <end position="170"/>
    </location>
</feature>
<dbReference type="InterPro" id="IPR058580">
    <property type="entry name" value="DUF2828"/>
</dbReference>
<keyword evidence="6" id="KW-1185">Reference proteome</keyword>
<evidence type="ECO:0000313" key="4">
    <source>
        <dbReference type="EMBL" id="EKX42092.1"/>
    </source>
</evidence>
<dbReference type="KEGG" id="gtt:GUITHDRAFT_74258"/>
<dbReference type="Proteomes" id="UP000011087">
    <property type="component" value="Unassembled WGS sequence"/>
</dbReference>
<evidence type="ECO:0000256" key="2">
    <source>
        <dbReference type="SAM" id="SignalP"/>
    </source>
</evidence>
<dbReference type="PANTHER" id="PTHR31373:SF27">
    <property type="entry name" value="TROVE DOMAIN-CONTAINING PROTEIN"/>
    <property type="match status" value="1"/>
</dbReference>
<gene>
    <name evidence="4" type="ORF">GUITHDRAFT_74258</name>
</gene>
<dbReference type="RefSeq" id="XP_005829072.1">
    <property type="nucleotide sequence ID" value="XM_005829015.1"/>
</dbReference>
<sequence>MTIKPYRSPPRLLLLLVLPPSHLLLLDLPSPRPPLPSSLSSLPSVPSPSRPSSALLIMASTVAYTKGCNGHWELDPASFGEPLLALLSKLVRGLQEEQIKDSVRDVLVEAQQHGDVQTVKSLFVLAFQTRWCRGGKGERKLFLIMMRVLYKYFPSVVLELLVIVPSFGYWKDLLLLLQNCKGAGMQQDDYDVIADRVWTLFADQLKTDYRELTEAQEQGLVPKLSLCAKFAPSEGHAFGRELGATRSICQKLYGDVLTSTKDPVRAGRYVKSKYRRMLSELRRALDVPEVKMSSNQWDTIQFNTVPSLAVQRYMKAFLNEEVKGEEMRSSEES</sequence>
<evidence type="ECO:0000313" key="6">
    <source>
        <dbReference type="Proteomes" id="UP000011087"/>
    </source>
</evidence>